<accession>A0A7G6YC89</accession>
<dbReference type="EMBL" id="CP043641">
    <property type="protein sequence ID" value="QNE36104.1"/>
    <property type="molecule type" value="Genomic_DNA"/>
</dbReference>
<evidence type="ECO:0000256" key="1">
    <source>
        <dbReference type="SAM" id="MobiDB-lite"/>
    </source>
</evidence>
<feature type="compositionally biased region" description="Basic and acidic residues" evidence="1">
    <location>
        <begin position="82"/>
        <end position="95"/>
    </location>
</feature>
<organism evidence="2 3">
    <name type="scientific">Leifsonia shinshuensis</name>
    <dbReference type="NCBI Taxonomy" id="150026"/>
    <lineage>
        <taxon>Bacteria</taxon>
        <taxon>Bacillati</taxon>
        <taxon>Actinomycetota</taxon>
        <taxon>Actinomycetes</taxon>
        <taxon>Micrococcales</taxon>
        <taxon>Microbacteriaceae</taxon>
        <taxon>Leifsonia</taxon>
    </lineage>
</organism>
<feature type="region of interest" description="Disordered" evidence="1">
    <location>
        <begin position="82"/>
        <end position="112"/>
    </location>
</feature>
<dbReference type="KEGG" id="lse:F1C12_13920"/>
<protein>
    <submittedName>
        <fullName evidence="2">Uncharacterized protein</fullName>
    </submittedName>
</protein>
<proteinExistence type="predicted"/>
<dbReference type="RefSeq" id="WP_185275548.1">
    <property type="nucleotide sequence ID" value="NZ_CP043641.1"/>
</dbReference>
<gene>
    <name evidence="2" type="ORF">F1C12_13920</name>
</gene>
<sequence>MSHLMPELLSTWSWRLDRVRNGRTVLTKGQAASARTDLVHDRSAHPADYSGYEEEYTSAVDALNVLAQQANRSDDLLAVLRSERRSQDAPARERYATAPDSTGGPRTSLAAEHDRVPTGLPEALDQWVHRLIRYRSGAKVIAPIEAARAEIRLRNEADLNPGAYRNATAAPYYGRVMRELGEIATAQRPGVHISRRGLHRGLSDDSFL</sequence>
<reference evidence="3" key="1">
    <citation type="submission" date="2019-09" db="EMBL/GenBank/DDBJ databases">
        <title>Antimicrobial potential of Antarctic Bacteria.</title>
        <authorList>
            <person name="Benaud N."/>
            <person name="Edwards R.J."/>
            <person name="Ferrari B.C."/>
        </authorList>
    </citation>
    <scope>NUCLEOTIDE SEQUENCE [LARGE SCALE GENOMIC DNA]</scope>
    <source>
        <strain evidence="3">INR9</strain>
    </source>
</reference>
<evidence type="ECO:0000313" key="2">
    <source>
        <dbReference type="EMBL" id="QNE36104.1"/>
    </source>
</evidence>
<evidence type="ECO:0000313" key="3">
    <source>
        <dbReference type="Proteomes" id="UP000515511"/>
    </source>
</evidence>
<dbReference type="AlphaFoldDB" id="A0A7G6YC89"/>
<dbReference type="Proteomes" id="UP000515511">
    <property type="component" value="Chromosome"/>
</dbReference>
<name>A0A7G6YC89_9MICO</name>